<keyword evidence="8" id="KW-1185">Reference proteome</keyword>
<dbReference type="PANTHER" id="PTHR30136:SF24">
    <property type="entry name" value="HTH-TYPE TRANSCRIPTIONAL REPRESSOR ALLR"/>
    <property type="match status" value="1"/>
</dbReference>
<dbReference type="Pfam" id="PF01614">
    <property type="entry name" value="IclR_C"/>
    <property type="match status" value="1"/>
</dbReference>
<feature type="region of interest" description="Disordered" evidence="4">
    <location>
        <begin position="1"/>
        <end position="25"/>
    </location>
</feature>
<feature type="domain" description="HTH iclR-type" evidence="5">
    <location>
        <begin position="28"/>
        <end position="89"/>
    </location>
</feature>
<organism evidence="7 8">
    <name type="scientific">Prosthecobacter fluviatilis</name>
    <dbReference type="NCBI Taxonomy" id="445931"/>
    <lineage>
        <taxon>Bacteria</taxon>
        <taxon>Pseudomonadati</taxon>
        <taxon>Verrucomicrobiota</taxon>
        <taxon>Verrucomicrobiia</taxon>
        <taxon>Verrucomicrobiales</taxon>
        <taxon>Verrucomicrobiaceae</taxon>
        <taxon>Prosthecobacter</taxon>
    </lineage>
</organism>
<dbReference type="InterPro" id="IPR036390">
    <property type="entry name" value="WH_DNA-bd_sf"/>
</dbReference>
<dbReference type="Gene3D" id="1.10.10.10">
    <property type="entry name" value="Winged helix-like DNA-binding domain superfamily/Winged helix DNA-binding domain"/>
    <property type="match status" value="1"/>
</dbReference>
<dbReference type="PANTHER" id="PTHR30136">
    <property type="entry name" value="HELIX-TURN-HELIX TRANSCRIPTIONAL REGULATOR, ICLR FAMILY"/>
    <property type="match status" value="1"/>
</dbReference>
<protein>
    <submittedName>
        <fullName evidence="7">IclR family transcriptional regulator</fullName>
    </submittedName>
</protein>
<reference evidence="8" key="1">
    <citation type="journal article" date="2019" name="Int. J. Syst. Evol. Microbiol.">
        <title>The Global Catalogue of Microorganisms (GCM) 10K type strain sequencing project: providing services to taxonomists for standard genome sequencing and annotation.</title>
        <authorList>
            <consortium name="The Broad Institute Genomics Platform"/>
            <consortium name="The Broad Institute Genome Sequencing Center for Infectious Disease"/>
            <person name="Wu L."/>
            <person name="Ma J."/>
        </authorList>
    </citation>
    <scope>NUCLEOTIDE SEQUENCE [LARGE SCALE GENOMIC DNA]</scope>
    <source>
        <strain evidence="8">CGMCC 4.1469</strain>
    </source>
</reference>
<dbReference type="Proteomes" id="UP001596052">
    <property type="component" value="Unassembled WGS sequence"/>
</dbReference>
<sequence length="278" mass="30146">MPATSSPRRQPRTKPTPKAPVHDSGFSTPSLDRALAVLHCLGGHPQGLSLSEIAAQLKLSVNFVYRVTQSLVSHGYLVRDAEKRFSVGAAMLKLCQPVIDDVPLTEAALPAMRWLSDQTGEAAHLGILSGSEGIVLERVIGRAMIKFYVERGTRFPLHTSGPGKVMLAFTPESERDDIISGMKFERFHPWTISNRKDFLKCLDEVRQTGFAVDVGEHLEGHHCLAAPIFNAEGNAIASLWITGPSQRLSEERMAKLTAVIKQAGTMATTALRGGALAA</sequence>
<dbReference type="Pfam" id="PF09339">
    <property type="entry name" value="HTH_IclR"/>
    <property type="match status" value="1"/>
</dbReference>
<comment type="caution">
    <text evidence="7">The sequence shown here is derived from an EMBL/GenBank/DDBJ whole genome shotgun (WGS) entry which is preliminary data.</text>
</comment>
<accession>A0ABW0KPN7</accession>
<evidence type="ECO:0000256" key="3">
    <source>
        <dbReference type="ARBA" id="ARBA00023163"/>
    </source>
</evidence>
<evidence type="ECO:0000313" key="8">
    <source>
        <dbReference type="Proteomes" id="UP001596052"/>
    </source>
</evidence>
<dbReference type="EMBL" id="JBHSMQ010000003">
    <property type="protein sequence ID" value="MFC5455200.1"/>
    <property type="molecule type" value="Genomic_DNA"/>
</dbReference>
<keyword evidence="2" id="KW-0238">DNA-binding</keyword>
<evidence type="ECO:0000256" key="2">
    <source>
        <dbReference type="ARBA" id="ARBA00023125"/>
    </source>
</evidence>
<dbReference type="SUPFAM" id="SSF55781">
    <property type="entry name" value="GAF domain-like"/>
    <property type="match status" value="1"/>
</dbReference>
<dbReference type="InterPro" id="IPR005471">
    <property type="entry name" value="Tscrpt_reg_IclR_N"/>
</dbReference>
<dbReference type="InterPro" id="IPR014757">
    <property type="entry name" value="Tscrpt_reg_IclR_C"/>
</dbReference>
<dbReference type="PROSITE" id="PS51078">
    <property type="entry name" value="ICLR_ED"/>
    <property type="match status" value="1"/>
</dbReference>
<feature type="domain" description="IclR-ED" evidence="6">
    <location>
        <begin position="90"/>
        <end position="273"/>
    </location>
</feature>
<dbReference type="InterPro" id="IPR036388">
    <property type="entry name" value="WH-like_DNA-bd_sf"/>
</dbReference>
<proteinExistence type="predicted"/>
<evidence type="ECO:0000313" key="7">
    <source>
        <dbReference type="EMBL" id="MFC5455200.1"/>
    </source>
</evidence>
<keyword evidence="1" id="KW-0805">Transcription regulation</keyword>
<name>A0ABW0KPN7_9BACT</name>
<evidence type="ECO:0000256" key="4">
    <source>
        <dbReference type="SAM" id="MobiDB-lite"/>
    </source>
</evidence>
<dbReference type="PROSITE" id="PS51077">
    <property type="entry name" value="HTH_ICLR"/>
    <property type="match status" value="1"/>
</dbReference>
<dbReference type="Gene3D" id="3.30.450.40">
    <property type="match status" value="1"/>
</dbReference>
<dbReference type="RefSeq" id="WP_377166048.1">
    <property type="nucleotide sequence ID" value="NZ_JBHSMQ010000003.1"/>
</dbReference>
<dbReference type="SUPFAM" id="SSF46785">
    <property type="entry name" value="Winged helix' DNA-binding domain"/>
    <property type="match status" value="1"/>
</dbReference>
<dbReference type="InterPro" id="IPR029016">
    <property type="entry name" value="GAF-like_dom_sf"/>
</dbReference>
<evidence type="ECO:0000259" key="5">
    <source>
        <dbReference type="PROSITE" id="PS51077"/>
    </source>
</evidence>
<dbReference type="InterPro" id="IPR050707">
    <property type="entry name" value="HTH_MetabolicPath_Reg"/>
</dbReference>
<keyword evidence="3" id="KW-0804">Transcription</keyword>
<evidence type="ECO:0000256" key="1">
    <source>
        <dbReference type="ARBA" id="ARBA00023015"/>
    </source>
</evidence>
<dbReference type="SMART" id="SM00346">
    <property type="entry name" value="HTH_ICLR"/>
    <property type="match status" value="1"/>
</dbReference>
<evidence type="ECO:0000259" key="6">
    <source>
        <dbReference type="PROSITE" id="PS51078"/>
    </source>
</evidence>
<gene>
    <name evidence="7" type="ORF">ACFQDI_10065</name>
</gene>